<dbReference type="EMBL" id="AP024488">
    <property type="protein sequence ID" value="BCS95534.1"/>
    <property type="molecule type" value="Genomic_DNA"/>
</dbReference>
<organism evidence="12 13">
    <name type="scientific">Desulfoluna limicola</name>
    <dbReference type="NCBI Taxonomy" id="2810562"/>
    <lineage>
        <taxon>Bacteria</taxon>
        <taxon>Pseudomonadati</taxon>
        <taxon>Thermodesulfobacteriota</taxon>
        <taxon>Desulfobacteria</taxon>
        <taxon>Desulfobacterales</taxon>
        <taxon>Desulfolunaceae</taxon>
        <taxon>Desulfoluna</taxon>
    </lineage>
</organism>
<evidence type="ECO:0000256" key="8">
    <source>
        <dbReference type="ARBA" id="ARBA00023315"/>
    </source>
</evidence>
<comment type="similarity">
    <text evidence="2 11">Belongs to the PduL family.</text>
</comment>
<evidence type="ECO:0000256" key="3">
    <source>
        <dbReference type="ARBA" id="ARBA00012206"/>
    </source>
</evidence>
<keyword evidence="8 11" id="KW-0012">Acyltransferase</keyword>
<reference evidence="12 13" key="1">
    <citation type="submission" date="2021-02" db="EMBL/GenBank/DDBJ databases">
        <title>Complete genome of Desulfoluna sp. strain ASN36.</title>
        <authorList>
            <person name="Takahashi A."/>
            <person name="Kojima H."/>
            <person name="Fukui M."/>
        </authorList>
    </citation>
    <scope>NUCLEOTIDE SEQUENCE [LARGE SCALE GENOMIC DNA]</scope>
    <source>
        <strain evidence="12 13">ASN36</strain>
    </source>
</reference>
<gene>
    <name evidence="12" type="primary">pduL_2</name>
    <name evidence="12" type="ORF">DSLASN_11660</name>
</gene>
<dbReference type="InterPro" id="IPR008300">
    <property type="entry name" value="PTAC"/>
</dbReference>
<evidence type="ECO:0000256" key="1">
    <source>
        <dbReference type="ARBA" id="ARBA00001947"/>
    </source>
</evidence>
<keyword evidence="10" id="KW-1283">Bacterial microcompartment</keyword>
<comment type="function">
    <text evidence="11">Involved in 1,2-propanediol (1,2-PD) degradation by catalyzing the conversion of propanoyl-CoA to propanoyl-phosphate.</text>
</comment>
<accession>A0ABM7PEE0</accession>
<dbReference type="RefSeq" id="WP_236891776.1">
    <property type="nucleotide sequence ID" value="NZ_AP024488.1"/>
</dbReference>
<comment type="subcellular location">
    <subcellularLocation>
        <location evidence="9">Bacterial microcompartment</location>
    </subcellularLocation>
</comment>
<dbReference type="PANTHER" id="PTHR39453:SF1">
    <property type="entry name" value="PHOSPHATE PROPANOYLTRANSFERASE"/>
    <property type="match status" value="1"/>
</dbReference>
<comment type="pathway">
    <text evidence="11">Polyol metabolism; 1,2-propanediol degradation.</text>
</comment>
<dbReference type="PIRSF" id="PIRSF010130">
    <property type="entry name" value="PduL"/>
    <property type="match status" value="1"/>
</dbReference>
<evidence type="ECO:0000313" key="12">
    <source>
        <dbReference type="EMBL" id="BCS95534.1"/>
    </source>
</evidence>
<keyword evidence="5 11" id="KW-0808">Transferase</keyword>
<evidence type="ECO:0000256" key="7">
    <source>
        <dbReference type="ARBA" id="ARBA00022833"/>
    </source>
</evidence>
<protein>
    <recommendedName>
        <fullName evidence="4 11">Phosphate propanoyltransferase</fullName>
        <ecNumber evidence="3 11">2.3.1.222</ecNumber>
    </recommendedName>
</protein>
<dbReference type="Pfam" id="PF06130">
    <property type="entry name" value="PTAC"/>
    <property type="match status" value="1"/>
</dbReference>
<dbReference type="EC" id="2.3.1.222" evidence="3 11"/>
<comment type="cofactor">
    <cofactor evidence="1">
        <name>Zn(2+)</name>
        <dbReference type="ChEBI" id="CHEBI:29105"/>
    </cofactor>
</comment>
<proteinExistence type="inferred from homology"/>
<dbReference type="PANTHER" id="PTHR39453">
    <property type="entry name" value="PHOSPHATE PROPANOYLTRANSFERASE"/>
    <property type="match status" value="1"/>
</dbReference>
<evidence type="ECO:0000256" key="6">
    <source>
        <dbReference type="ARBA" id="ARBA00022723"/>
    </source>
</evidence>
<sequence>MDQTIVEDIIKKVMDQMGASEAAPATSTAQKATCDESIPVELSGRHVHLCEEDIQELFGAPLNYVKELSQPGQYLCKERVRLIGPTGVIDNVAVLGPARPKSQVELSLTDARILGVKAPVRQSGDVAGTPGIVLTSGTGLAGLQEGVIVAARHIHMSPADAARYGVSDNQKVHVYMDGERPAVFKDVIVRVHKDFSLAMHIDFDEANSCGLGRNAKGKIVGVTQEA</sequence>
<keyword evidence="13" id="KW-1185">Reference proteome</keyword>
<evidence type="ECO:0000256" key="2">
    <source>
        <dbReference type="ARBA" id="ARBA00007342"/>
    </source>
</evidence>
<evidence type="ECO:0000256" key="11">
    <source>
        <dbReference type="PIRNR" id="PIRNR010130"/>
    </source>
</evidence>
<evidence type="ECO:0000256" key="9">
    <source>
        <dbReference type="ARBA" id="ARBA00024322"/>
    </source>
</evidence>
<evidence type="ECO:0000313" key="13">
    <source>
        <dbReference type="Proteomes" id="UP001320148"/>
    </source>
</evidence>
<keyword evidence="7" id="KW-0862">Zinc</keyword>
<evidence type="ECO:0000256" key="4">
    <source>
        <dbReference type="ARBA" id="ARBA00020837"/>
    </source>
</evidence>
<evidence type="ECO:0000256" key="5">
    <source>
        <dbReference type="ARBA" id="ARBA00022679"/>
    </source>
</evidence>
<name>A0ABM7PEE0_9BACT</name>
<keyword evidence="6" id="KW-0479">Metal-binding</keyword>
<dbReference type="NCBIfam" id="NF011652">
    <property type="entry name" value="PRK15070.1"/>
    <property type="match status" value="1"/>
</dbReference>
<evidence type="ECO:0000256" key="10">
    <source>
        <dbReference type="ARBA" id="ARBA00024446"/>
    </source>
</evidence>
<dbReference type="Proteomes" id="UP001320148">
    <property type="component" value="Chromosome"/>
</dbReference>
<comment type="catalytic activity">
    <reaction evidence="11">
        <text>propanoyl-CoA + phosphate = propanoyl phosphate + CoA</text>
        <dbReference type="Rhea" id="RHEA:28046"/>
        <dbReference type="ChEBI" id="CHEBI:43474"/>
        <dbReference type="ChEBI" id="CHEBI:57287"/>
        <dbReference type="ChEBI" id="CHEBI:57392"/>
        <dbReference type="ChEBI" id="CHEBI:58933"/>
        <dbReference type="EC" id="2.3.1.222"/>
    </reaction>
</comment>